<proteinExistence type="predicted"/>
<dbReference type="AlphaFoldDB" id="A0A9X6P1B7"/>
<comment type="caution">
    <text evidence="1">The sequence shown here is derived from an EMBL/GenBank/DDBJ whole genome shotgun (WGS) entry which is preliminary data.</text>
</comment>
<dbReference type="RefSeq" id="WP_094498021.1">
    <property type="nucleotide sequence ID" value="NZ_NGOD01000073.1"/>
</dbReference>
<sequence length="271" mass="31004">MVKIKDLFSQFNHQYQERYDFHDIDKNSDIDLYMSPDEGFTFANFNSADKGWWLIKRDAPTPKEKEITYSVPYSQGEEDFSNLDNQRFFEAREITYELLLVDEDYSYRKAKEKEIKRLIMQAAGYRELDDTFNSGFCFSAKSESVECSDDESNGTLTATAKFKAYPYAIAKSYEGSDIWDEINFDNWQDQQTTFEVNNNSLKADLDNYGSKPVELGFAVTGKVKVTGSNINLDLDQAGATKTTVMLPVGVTSLTISGNGTVHFQFKREEMI</sequence>
<gene>
    <name evidence="1" type="ORF">CBF50_01740</name>
</gene>
<reference evidence="1 2" key="2">
    <citation type="submission" date="2017-09" db="EMBL/GenBank/DDBJ databases">
        <title>Tripartite evolution among Lactobacillus johnsonii, Lactobacillus taiwanensis, Lactobacillus reuteri and their rodent host.</title>
        <authorList>
            <person name="Wang T."/>
            <person name="Knowles S."/>
            <person name="Cheng C."/>
        </authorList>
    </citation>
    <scope>NUCLEOTIDE SEQUENCE [LARGE SCALE GENOMIC DNA]</scope>
    <source>
        <strain evidence="1 2">117c</strain>
    </source>
</reference>
<evidence type="ECO:0008006" key="3">
    <source>
        <dbReference type="Google" id="ProtNLM"/>
    </source>
</evidence>
<dbReference type="EMBL" id="NGOH01000031">
    <property type="protein sequence ID" value="OYS14551.1"/>
    <property type="molecule type" value="Genomic_DNA"/>
</dbReference>
<name>A0A9X6P1B7_LACJH</name>
<accession>A0A9X6P1B7</accession>
<organism evidence="1 2">
    <name type="scientific">Lactobacillus johnsonii</name>
    <dbReference type="NCBI Taxonomy" id="33959"/>
    <lineage>
        <taxon>Bacteria</taxon>
        <taxon>Bacillati</taxon>
        <taxon>Bacillota</taxon>
        <taxon>Bacilli</taxon>
        <taxon>Lactobacillales</taxon>
        <taxon>Lactobacillaceae</taxon>
        <taxon>Lactobacillus</taxon>
    </lineage>
</organism>
<reference evidence="1 2" key="1">
    <citation type="submission" date="2017-04" db="EMBL/GenBank/DDBJ databases">
        <authorList>
            <person name="Lin X.B."/>
            <person name="Stothard P."/>
            <person name="Tasseva G."/>
            <person name="Walter J."/>
        </authorList>
    </citation>
    <scope>NUCLEOTIDE SEQUENCE [LARGE SCALE GENOMIC DNA]</scope>
    <source>
        <strain evidence="1 2">117c</strain>
    </source>
</reference>
<dbReference type="Proteomes" id="UP000215693">
    <property type="component" value="Unassembled WGS sequence"/>
</dbReference>
<protein>
    <recommendedName>
        <fullName evidence="3">Lj928 prophage protein</fullName>
    </recommendedName>
</protein>
<evidence type="ECO:0000313" key="2">
    <source>
        <dbReference type="Proteomes" id="UP000215693"/>
    </source>
</evidence>
<evidence type="ECO:0000313" key="1">
    <source>
        <dbReference type="EMBL" id="OYS14551.1"/>
    </source>
</evidence>